<dbReference type="Proteomes" id="UP000692954">
    <property type="component" value="Unassembled WGS sequence"/>
</dbReference>
<comment type="caution">
    <text evidence="1">The sequence shown here is derived from an EMBL/GenBank/DDBJ whole genome shotgun (WGS) entry which is preliminary data.</text>
</comment>
<protein>
    <submittedName>
        <fullName evidence="1">Uncharacterized protein</fullName>
    </submittedName>
</protein>
<sequence>MHCDSSDEDDNKFGIGKKFFIQLLEKERKFSTKIESMQQILDLLNMYTMCVEFFDNVGNPAKYYFMEKISNAIAEKEAFEIMLKDEVIAKEKRQKEMQIKPIIKEGQVKYDPLKRPEKPQKIKMQTPIKEDDQQVQENNNRENKKISHKIMREVRSKKLTMTEKIYQQQNEQKVPVVDLIKNWDDEVEKKDSIIRQQLQQQETNIQDRVADRLNRLRRQLSSNLTSEICFEKYDT</sequence>
<gene>
    <name evidence="1" type="ORF">PSON_ATCC_30995.1.T1440075</name>
</gene>
<proteinExistence type="predicted"/>
<accession>A0A8S1R891</accession>
<evidence type="ECO:0000313" key="2">
    <source>
        <dbReference type="Proteomes" id="UP000692954"/>
    </source>
</evidence>
<dbReference type="OrthoDB" id="299703at2759"/>
<dbReference type="AlphaFoldDB" id="A0A8S1R891"/>
<name>A0A8S1R891_9CILI</name>
<evidence type="ECO:0000313" key="1">
    <source>
        <dbReference type="EMBL" id="CAD8123365.1"/>
    </source>
</evidence>
<keyword evidence="2" id="KW-1185">Reference proteome</keyword>
<dbReference type="EMBL" id="CAJJDN010000144">
    <property type="protein sequence ID" value="CAD8123365.1"/>
    <property type="molecule type" value="Genomic_DNA"/>
</dbReference>
<reference evidence="1" key="1">
    <citation type="submission" date="2021-01" db="EMBL/GenBank/DDBJ databases">
        <authorList>
            <consortium name="Genoscope - CEA"/>
            <person name="William W."/>
        </authorList>
    </citation>
    <scope>NUCLEOTIDE SEQUENCE</scope>
</reference>
<organism evidence="1 2">
    <name type="scientific">Paramecium sonneborni</name>
    <dbReference type="NCBI Taxonomy" id="65129"/>
    <lineage>
        <taxon>Eukaryota</taxon>
        <taxon>Sar</taxon>
        <taxon>Alveolata</taxon>
        <taxon>Ciliophora</taxon>
        <taxon>Intramacronucleata</taxon>
        <taxon>Oligohymenophorea</taxon>
        <taxon>Peniculida</taxon>
        <taxon>Parameciidae</taxon>
        <taxon>Paramecium</taxon>
    </lineage>
</organism>